<comment type="function">
    <text evidence="8">Poorly processive, error-prone DNA polymerase involved in untargeted mutagenesis. Copies undamaged DNA at stalled replication forks, which arise in vivo from mismatched or misaligned primer ends. These misaligned primers can be extended by PolIV. Exhibits no 3'-5' exonuclease (proofreading) activity. May be involved in translesional synthesis, in conjunction with the beta clamp from PolIII.</text>
</comment>
<dbReference type="PANTHER" id="PTHR11076">
    <property type="entry name" value="DNA REPAIR POLYMERASE UMUC / TRANSFERASE FAMILY MEMBER"/>
    <property type="match status" value="1"/>
</dbReference>
<dbReference type="Proteomes" id="UP000245048">
    <property type="component" value="Unassembled WGS sequence"/>
</dbReference>
<dbReference type="GO" id="GO:0005829">
    <property type="term" value="C:cytosol"/>
    <property type="evidence" value="ECO:0007669"/>
    <property type="project" value="TreeGrafter"/>
</dbReference>
<dbReference type="Gene3D" id="3.40.1170.60">
    <property type="match status" value="1"/>
</dbReference>
<gene>
    <name evidence="11" type="ORF">CR165_22150</name>
</gene>
<dbReference type="InterPro" id="IPR017961">
    <property type="entry name" value="DNA_pol_Y-fam_little_finger"/>
</dbReference>
<evidence type="ECO:0000256" key="2">
    <source>
        <dbReference type="ARBA" id="ARBA00011245"/>
    </source>
</evidence>
<dbReference type="Pfam" id="PF11799">
    <property type="entry name" value="IMS_C"/>
    <property type="match status" value="1"/>
</dbReference>
<comment type="similarity">
    <text evidence="1">Belongs to the DNA polymerase type-Y family.</text>
</comment>
<dbReference type="Gene3D" id="1.10.150.20">
    <property type="entry name" value="5' to 3' exonuclease, C-terminal subdomain"/>
    <property type="match status" value="1"/>
</dbReference>
<accession>A0A2U1UYB4</accession>
<dbReference type="OrthoDB" id="9808813at2"/>
<dbReference type="GO" id="GO:0003684">
    <property type="term" value="F:damaged DNA binding"/>
    <property type="evidence" value="ECO:0007669"/>
    <property type="project" value="InterPro"/>
</dbReference>
<evidence type="ECO:0000313" key="11">
    <source>
        <dbReference type="EMBL" id="PWC26646.1"/>
    </source>
</evidence>
<evidence type="ECO:0000256" key="7">
    <source>
        <dbReference type="ARBA" id="ARBA00023236"/>
    </source>
</evidence>
<dbReference type="GO" id="GO:0003887">
    <property type="term" value="F:DNA-directed DNA polymerase activity"/>
    <property type="evidence" value="ECO:0007669"/>
    <property type="project" value="TreeGrafter"/>
</dbReference>
<dbReference type="CDD" id="cd01700">
    <property type="entry name" value="PolY_Pol_V_umuC"/>
    <property type="match status" value="1"/>
</dbReference>
<dbReference type="InterPro" id="IPR025188">
    <property type="entry name" value="DUF4113"/>
</dbReference>
<comment type="catalytic activity">
    <reaction evidence="9">
        <text>DNA(n) + a 2'-deoxyribonucleoside 5'-triphosphate = DNA(n+1) + diphosphate</text>
        <dbReference type="Rhea" id="RHEA:22508"/>
        <dbReference type="Rhea" id="RHEA-COMP:17339"/>
        <dbReference type="Rhea" id="RHEA-COMP:17340"/>
        <dbReference type="ChEBI" id="CHEBI:33019"/>
        <dbReference type="ChEBI" id="CHEBI:61560"/>
        <dbReference type="ChEBI" id="CHEBI:173112"/>
        <dbReference type="EC" id="2.7.7.7"/>
    </reaction>
</comment>
<dbReference type="GO" id="GO:0006281">
    <property type="term" value="P:DNA repair"/>
    <property type="evidence" value="ECO:0007669"/>
    <property type="project" value="UniProtKB-KW"/>
</dbReference>
<evidence type="ECO:0000256" key="3">
    <source>
        <dbReference type="ARBA" id="ARBA00012417"/>
    </source>
</evidence>
<keyword evidence="7" id="KW-0742">SOS response</keyword>
<evidence type="ECO:0000259" key="10">
    <source>
        <dbReference type="PROSITE" id="PS50173"/>
    </source>
</evidence>
<keyword evidence="12" id="KW-1185">Reference proteome</keyword>
<dbReference type="InterPro" id="IPR043128">
    <property type="entry name" value="Rev_trsase/Diguanyl_cyclase"/>
</dbReference>
<evidence type="ECO:0000256" key="6">
    <source>
        <dbReference type="ARBA" id="ARBA00023204"/>
    </source>
</evidence>
<evidence type="ECO:0000313" key="12">
    <source>
        <dbReference type="Proteomes" id="UP000245048"/>
    </source>
</evidence>
<dbReference type="Pfam" id="PF13438">
    <property type="entry name" value="DUF4113"/>
    <property type="match status" value="1"/>
</dbReference>
<evidence type="ECO:0000256" key="4">
    <source>
        <dbReference type="ARBA" id="ARBA00022763"/>
    </source>
</evidence>
<evidence type="ECO:0000256" key="5">
    <source>
        <dbReference type="ARBA" id="ARBA00023199"/>
    </source>
</evidence>
<dbReference type="EC" id="2.7.7.7" evidence="3"/>
<comment type="caution">
    <text evidence="11">The sequence shown here is derived from an EMBL/GenBank/DDBJ whole genome shotgun (WGS) entry which is preliminary data.</text>
</comment>
<dbReference type="PROSITE" id="PS50173">
    <property type="entry name" value="UMUC"/>
    <property type="match status" value="1"/>
</dbReference>
<dbReference type="GO" id="GO:0042276">
    <property type="term" value="P:error-prone translesion synthesis"/>
    <property type="evidence" value="ECO:0007669"/>
    <property type="project" value="TreeGrafter"/>
</dbReference>
<dbReference type="AlphaFoldDB" id="A0A2U1UYB4"/>
<keyword evidence="6" id="KW-0234">DNA repair</keyword>
<sequence length="420" mass="46284">MPATYGLIDGNSFYCSAERVFDPALHRVPVVVLSNNDGCAIARTPEAKALGIRMGDPWHLVRGRAELRPVRWRSSNYALYGDMSRRVYQVLAERVPRVEPYSIDEMFLDLDVPRDLASFCAGLRAAVLRIAKVPTCVGWGPTKTIAKLANGLAKDHAELGGLCDLTDPAERAAWYQRLPVGEVWGIGSRTQEKLARLGVASIADFIDADPRAMRDLLTVVGGRVQAELRGTSCLPLQMMVATRKGLACTRSFGRPVTRWSEMREAVAAYAHRAAEKLRAEELEACHPAVFMHTDPHAKGERYQHLQHAARIEPTGDSRDLIAEAVRMAEGLWRDGLRYAKAGVVLNDLVPAGQQARLFATREPRASARTMAVMDAINRQHGAGTLRPAATGIARSWSTRRAMLSPRYTTHISEIMQATAL</sequence>
<dbReference type="InterPro" id="IPR043502">
    <property type="entry name" value="DNA/RNA_pol_sf"/>
</dbReference>
<dbReference type="RefSeq" id="WP_109519099.1">
    <property type="nucleotide sequence ID" value="NZ_PDOA01000028.1"/>
</dbReference>
<dbReference type="SUPFAM" id="SSF56672">
    <property type="entry name" value="DNA/RNA polymerases"/>
    <property type="match status" value="1"/>
</dbReference>
<dbReference type="GO" id="GO:0009432">
    <property type="term" value="P:SOS response"/>
    <property type="evidence" value="ECO:0007669"/>
    <property type="project" value="UniProtKB-KW"/>
</dbReference>
<name>A0A2U1UYB4_9PROT</name>
<proteinExistence type="inferred from homology"/>
<dbReference type="EMBL" id="PDOA01000028">
    <property type="protein sequence ID" value="PWC26646.1"/>
    <property type="molecule type" value="Genomic_DNA"/>
</dbReference>
<dbReference type="Pfam" id="PF00817">
    <property type="entry name" value="IMS"/>
    <property type="match status" value="1"/>
</dbReference>
<comment type="subunit">
    <text evidence="2">Monomer.</text>
</comment>
<evidence type="ECO:0000256" key="1">
    <source>
        <dbReference type="ARBA" id="ARBA00010945"/>
    </source>
</evidence>
<keyword evidence="4" id="KW-0227">DNA damage</keyword>
<feature type="domain" description="UmuC" evidence="10">
    <location>
        <begin position="5"/>
        <end position="187"/>
    </location>
</feature>
<reference evidence="12" key="1">
    <citation type="submission" date="2017-10" db="EMBL/GenBank/DDBJ databases">
        <authorList>
            <person name="Toshchakov S.V."/>
            <person name="Goeva M.A."/>
        </authorList>
    </citation>
    <scope>NUCLEOTIDE SEQUENCE [LARGE SCALE GENOMIC DNA]</scope>
    <source>
        <strain evidence="12">JR1/69-1-13</strain>
    </source>
</reference>
<organism evidence="11 12">
    <name type="scientific">Teichococcus aestuarii</name>
    <dbReference type="NCBI Taxonomy" id="568898"/>
    <lineage>
        <taxon>Bacteria</taxon>
        <taxon>Pseudomonadati</taxon>
        <taxon>Pseudomonadota</taxon>
        <taxon>Alphaproteobacteria</taxon>
        <taxon>Acetobacterales</taxon>
        <taxon>Roseomonadaceae</taxon>
        <taxon>Roseomonas</taxon>
    </lineage>
</organism>
<dbReference type="InterPro" id="IPR001126">
    <property type="entry name" value="UmuC"/>
</dbReference>
<protein>
    <recommendedName>
        <fullName evidence="3">DNA-directed DNA polymerase</fullName>
        <ecNumber evidence="3">2.7.7.7</ecNumber>
    </recommendedName>
</protein>
<evidence type="ECO:0000256" key="9">
    <source>
        <dbReference type="ARBA" id="ARBA00049244"/>
    </source>
</evidence>
<dbReference type="PANTHER" id="PTHR11076:SF34">
    <property type="entry name" value="PROTEIN UMUC"/>
    <property type="match status" value="1"/>
</dbReference>
<dbReference type="Gene3D" id="3.30.70.270">
    <property type="match status" value="1"/>
</dbReference>
<dbReference type="InterPro" id="IPR050116">
    <property type="entry name" value="DNA_polymerase-Y"/>
</dbReference>
<evidence type="ECO:0000256" key="8">
    <source>
        <dbReference type="ARBA" id="ARBA00025589"/>
    </source>
</evidence>
<keyword evidence="5" id="KW-0741">SOS mutagenesis</keyword>